<proteinExistence type="predicted"/>
<keyword evidence="4" id="KW-1185">Reference proteome</keyword>
<accession>A0AA36N7H3</accession>
<comment type="caution">
    <text evidence="3">The sequence shown here is derived from an EMBL/GenBank/DDBJ whole genome shotgun (WGS) entry which is preliminary data.</text>
</comment>
<feature type="compositionally biased region" description="Polar residues" evidence="2">
    <location>
        <begin position="155"/>
        <end position="167"/>
    </location>
</feature>
<reference evidence="3" key="1">
    <citation type="submission" date="2023-08" db="EMBL/GenBank/DDBJ databases">
        <authorList>
            <person name="Chen Y."/>
            <person name="Shah S."/>
            <person name="Dougan E. K."/>
            <person name="Thang M."/>
            <person name="Chan C."/>
        </authorList>
    </citation>
    <scope>NUCLEOTIDE SEQUENCE</scope>
</reference>
<keyword evidence="1" id="KW-0175">Coiled coil</keyword>
<evidence type="ECO:0000313" key="4">
    <source>
        <dbReference type="Proteomes" id="UP001178507"/>
    </source>
</evidence>
<dbReference type="Proteomes" id="UP001178507">
    <property type="component" value="Unassembled WGS sequence"/>
</dbReference>
<feature type="coiled-coil region" evidence="1">
    <location>
        <begin position="111"/>
        <end position="145"/>
    </location>
</feature>
<feature type="region of interest" description="Disordered" evidence="2">
    <location>
        <begin position="145"/>
        <end position="173"/>
    </location>
</feature>
<gene>
    <name evidence="3" type="ORF">EVOR1521_LOCUS21148</name>
</gene>
<evidence type="ECO:0000313" key="3">
    <source>
        <dbReference type="EMBL" id="CAJ1397057.1"/>
    </source>
</evidence>
<dbReference type="AlphaFoldDB" id="A0AA36N7H3"/>
<feature type="compositionally biased region" description="Polar residues" evidence="2">
    <location>
        <begin position="278"/>
        <end position="288"/>
    </location>
</feature>
<feature type="region of interest" description="Disordered" evidence="2">
    <location>
        <begin position="1"/>
        <end position="75"/>
    </location>
</feature>
<evidence type="ECO:0000256" key="1">
    <source>
        <dbReference type="SAM" id="Coils"/>
    </source>
</evidence>
<feature type="compositionally biased region" description="Low complexity" evidence="2">
    <location>
        <begin position="189"/>
        <end position="200"/>
    </location>
</feature>
<feature type="region of interest" description="Disordered" evidence="2">
    <location>
        <begin position="266"/>
        <end position="288"/>
    </location>
</feature>
<name>A0AA36N7H3_9DINO</name>
<dbReference type="EMBL" id="CAUJNA010003252">
    <property type="protein sequence ID" value="CAJ1397057.1"/>
    <property type="molecule type" value="Genomic_DNA"/>
</dbReference>
<organism evidence="3 4">
    <name type="scientific">Effrenium voratum</name>
    <dbReference type="NCBI Taxonomy" id="2562239"/>
    <lineage>
        <taxon>Eukaryota</taxon>
        <taxon>Sar</taxon>
        <taxon>Alveolata</taxon>
        <taxon>Dinophyceae</taxon>
        <taxon>Suessiales</taxon>
        <taxon>Symbiodiniaceae</taxon>
        <taxon>Effrenium</taxon>
    </lineage>
</organism>
<feature type="compositionally biased region" description="Polar residues" evidence="2">
    <location>
        <begin position="201"/>
        <end position="216"/>
    </location>
</feature>
<sequence>MADSGAIGDPMAAPDMACPIEWAPPTPGTRPQCRGRPANAAVREAAAHAKPTFSERRADAFERPPPPPRSPSSAILFPLSTLPSWADINEELREVLAQTNGEKGRSLSFRLQQAERNLAEKDLRIEALEARTSRLAERLALAEGLAAPSKEPGTPCSTRSTSDSTAWHSEGLTRRNTLESLGSLASLTSASKTSTVSKPSGTTQASKTRGATTQVPSDKYATEAEVDAVCRRCEQLLKSMTAVVQRNERLARRKFCSERTISWDSVSAAPARGKASSAKLSTVNHERE</sequence>
<feature type="compositionally biased region" description="Basic and acidic residues" evidence="2">
    <location>
        <begin position="53"/>
        <end position="62"/>
    </location>
</feature>
<evidence type="ECO:0000256" key="2">
    <source>
        <dbReference type="SAM" id="MobiDB-lite"/>
    </source>
</evidence>
<protein>
    <submittedName>
        <fullName evidence="3">Uncharacterized protein</fullName>
    </submittedName>
</protein>
<feature type="region of interest" description="Disordered" evidence="2">
    <location>
        <begin position="189"/>
        <end position="219"/>
    </location>
</feature>